<dbReference type="GO" id="GO:0046872">
    <property type="term" value="F:metal ion binding"/>
    <property type="evidence" value="ECO:0007669"/>
    <property type="project" value="UniProtKB-KW"/>
</dbReference>
<feature type="domain" description="Alcohol dehydrogenase-like N-terminal" evidence="6">
    <location>
        <begin position="25"/>
        <end position="138"/>
    </location>
</feature>
<name>A0A6N7VDV0_9FIRM</name>
<dbReference type="Gene3D" id="3.90.180.10">
    <property type="entry name" value="Medium-chain alcohol dehydrogenases, catalytic domain"/>
    <property type="match status" value="1"/>
</dbReference>
<dbReference type="SUPFAM" id="SSF51735">
    <property type="entry name" value="NAD(P)-binding Rossmann-fold domains"/>
    <property type="match status" value="1"/>
</dbReference>
<accession>A0A6N7VDV0</accession>
<organism evidence="7 8">
    <name type="scientific">Anaerococcus porci</name>
    <dbReference type="NCBI Taxonomy" id="2652269"/>
    <lineage>
        <taxon>Bacteria</taxon>
        <taxon>Bacillati</taxon>
        <taxon>Bacillota</taxon>
        <taxon>Tissierellia</taxon>
        <taxon>Tissierellales</taxon>
        <taxon>Peptoniphilaceae</taxon>
        <taxon>Anaerococcus</taxon>
    </lineage>
</organism>
<evidence type="ECO:0000313" key="8">
    <source>
        <dbReference type="Proteomes" id="UP000441925"/>
    </source>
</evidence>
<dbReference type="InterPro" id="IPR013154">
    <property type="entry name" value="ADH-like_N"/>
</dbReference>
<feature type="domain" description="Alcohol dehydrogenase-like C-terminal" evidence="5">
    <location>
        <begin position="178"/>
        <end position="310"/>
    </location>
</feature>
<comment type="caution">
    <text evidence="7">The sequence shown here is derived from an EMBL/GenBank/DDBJ whole genome shotgun (WGS) entry which is preliminary data.</text>
</comment>
<keyword evidence="8" id="KW-1185">Reference proteome</keyword>
<keyword evidence="3" id="KW-0479">Metal-binding</keyword>
<dbReference type="SUPFAM" id="SSF50129">
    <property type="entry name" value="GroES-like"/>
    <property type="match status" value="1"/>
</dbReference>
<evidence type="ECO:0000259" key="5">
    <source>
        <dbReference type="Pfam" id="PF00107"/>
    </source>
</evidence>
<evidence type="ECO:0000256" key="3">
    <source>
        <dbReference type="ARBA" id="ARBA00022723"/>
    </source>
</evidence>
<evidence type="ECO:0000256" key="2">
    <source>
        <dbReference type="ARBA" id="ARBA00008072"/>
    </source>
</evidence>
<evidence type="ECO:0000256" key="1">
    <source>
        <dbReference type="ARBA" id="ARBA00001947"/>
    </source>
</evidence>
<comment type="cofactor">
    <cofactor evidence="1">
        <name>Zn(2+)</name>
        <dbReference type="ChEBI" id="CHEBI:29105"/>
    </cofactor>
</comment>
<evidence type="ECO:0000256" key="4">
    <source>
        <dbReference type="ARBA" id="ARBA00022833"/>
    </source>
</evidence>
<dbReference type="Proteomes" id="UP000441925">
    <property type="component" value="Unassembled WGS sequence"/>
</dbReference>
<dbReference type="Pfam" id="PF00107">
    <property type="entry name" value="ADH_zinc_N"/>
    <property type="match status" value="1"/>
</dbReference>
<dbReference type="AlphaFoldDB" id="A0A6N7VDV0"/>
<dbReference type="RefSeq" id="WP_154539958.1">
    <property type="nucleotide sequence ID" value="NZ_VULQ01000004.1"/>
</dbReference>
<dbReference type="InterPro" id="IPR011032">
    <property type="entry name" value="GroES-like_sf"/>
</dbReference>
<comment type="similarity">
    <text evidence="2">Belongs to the zinc-containing alcohol dehydrogenase family.</text>
</comment>
<dbReference type="Gene3D" id="3.40.50.720">
    <property type="entry name" value="NAD(P)-binding Rossmann-like Domain"/>
    <property type="match status" value="1"/>
</dbReference>
<dbReference type="Pfam" id="PF08240">
    <property type="entry name" value="ADH_N"/>
    <property type="match status" value="1"/>
</dbReference>
<keyword evidence="4" id="KW-0862">Zinc</keyword>
<sequence>MKGFGVIKTPKTGWIEKKKPSLKGNDAILRPIALAPCSSDTHSAHGGAGVKENLILGHEAVAEVVEVSSEIKRFKKGDVVVVPCVTPDWNEVGLQDRNINNAHDSSFMGSFKFLNSKDGSFAEFFHVNNADANLVHLPKNVTVDQALMTCDMMSTGFYGVENARVKFGDNVVVIGIGPVGLMAVAGAKLQGAGHIIGVGTRPNCVELAKKYGASEIINYKEGPVDEQVKELFPNGIDSVIIAGGNANSINQALRMVKPNGFISNVNYFDSKDTISFPTLEWGLGMGDISIVGGFCPGGAKRIERLLNMIANKRVDPSLLLNKSYDGFEKIEDAFNIMHEKPRDLIKPVVHIKW</sequence>
<reference evidence="7 8" key="1">
    <citation type="submission" date="2019-08" db="EMBL/GenBank/DDBJ databases">
        <title>In-depth cultivation of the pig gut microbiome towards novel bacterial diversity and tailored functional studies.</title>
        <authorList>
            <person name="Wylensek D."/>
            <person name="Hitch T.C.A."/>
            <person name="Clavel T."/>
        </authorList>
    </citation>
    <scope>NUCLEOTIDE SEQUENCE [LARGE SCALE GENOMIC DNA]</scope>
    <source>
        <strain evidence="7 8">WCA-380-WT-2B</strain>
    </source>
</reference>
<evidence type="ECO:0000313" key="7">
    <source>
        <dbReference type="EMBL" id="MSS77630.1"/>
    </source>
</evidence>
<dbReference type="EMBL" id="VULQ01000004">
    <property type="protein sequence ID" value="MSS77630.1"/>
    <property type="molecule type" value="Genomic_DNA"/>
</dbReference>
<dbReference type="InterPro" id="IPR036291">
    <property type="entry name" value="NAD(P)-bd_dom_sf"/>
</dbReference>
<evidence type="ECO:0000259" key="6">
    <source>
        <dbReference type="Pfam" id="PF08240"/>
    </source>
</evidence>
<protein>
    <submittedName>
        <fullName evidence="7">Zinc-binding dehydrogenase</fullName>
    </submittedName>
</protein>
<gene>
    <name evidence="7" type="ORF">FYJ26_04275</name>
</gene>
<dbReference type="PANTHER" id="PTHR42813:SF4">
    <property type="entry name" value="NADP-DEPENDENT ISOPROPANOL DEHYDROGENASE"/>
    <property type="match status" value="1"/>
</dbReference>
<dbReference type="PANTHER" id="PTHR42813">
    <property type="entry name" value="ZINC-TYPE ALCOHOL DEHYDROGENASE-LIKE"/>
    <property type="match status" value="1"/>
</dbReference>
<proteinExistence type="inferred from homology"/>
<dbReference type="InterPro" id="IPR013149">
    <property type="entry name" value="ADH-like_C"/>
</dbReference>